<name>A0A085W9Q4_9BACT</name>
<reference evidence="2 3" key="1">
    <citation type="submission" date="2014-04" db="EMBL/GenBank/DDBJ databases">
        <title>Genome assembly of Hyalangium minutum DSM 14724.</title>
        <authorList>
            <person name="Sharma G."/>
            <person name="Subramanian S."/>
        </authorList>
    </citation>
    <scope>NUCLEOTIDE SEQUENCE [LARGE SCALE GENOMIC DNA]</scope>
    <source>
        <strain evidence="2 3">DSM 14724</strain>
    </source>
</reference>
<dbReference type="Pfam" id="PF00903">
    <property type="entry name" value="Glyoxalase"/>
    <property type="match status" value="1"/>
</dbReference>
<gene>
    <name evidence="2" type="ORF">DB31_2211</name>
</gene>
<dbReference type="Proteomes" id="UP000028725">
    <property type="component" value="Unassembled WGS sequence"/>
</dbReference>
<keyword evidence="3" id="KW-1185">Reference proteome</keyword>
<dbReference type="InterPro" id="IPR029068">
    <property type="entry name" value="Glyas_Bleomycin-R_OHBP_Dase"/>
</dbReference>
<dbReference type="InterPro" id="IPR028973">
    <property type="entry name" value="PhnB-like"/>
</dbReference>
<evidence type="ECO:0000259" key="1">
    <source>
        <dbReference type="Pfam" id="PF00903"/>
    </source>
</evidence>
<accession>A0A085W9Q4</accession>
<keyword evidence="2" id="KW-0808">Transferase</keyword>
<dbReference type="STRING" id="394096.DB31_2211"/>
<dbReference type="GO" id="GO:0008168">
    <property type="term" value="F:methyltransferase activity"/>
    <property type="evidence" value="ECO:0007669"/>
    <property type="project" value="UniProtKB-KW"/>
</dbReference>
<dbReference type="GO" id="GO:0032259">
    <property type="term" value="P:methylation"/>
    <property type="evidence" value="ECO:0007669"/>
    <property type="project" value="UniProtKB-KW"/>
</dbReference>
<dbReference type="PANTHER" id="PTHR33990:SF1">
    <property type="entry name" value="PROTEIN YJDN"/>
    <property type="match status" value="1"/>
</dbReference>
<proteinExistence type="predicted"/>
<evidence type="ECO:0000313" key="2">
    <source>
        <dbReference type="EMBL" id="KFE64417.1"/>
    </source>
</evidence>
<dbReference type="Gene3D" id="3.10.180.10">
    <property type="entry name" value="2,3-Dihydroxybiphenyl 1,2-Dioxygenase, domain 1"/>
    <property type="match status" value="1"/>
</dbReference>
<dbReference type="CDD" id="cd06588">
    <property type="entry name" value="PhnB_like"/>
    <property type="match status" value="1"/>
</dbReference>
<comment type="caution">
    <text evidence="2">The sequence shown here is derived from an EMBL/GenBank/DDBJ whole genome shotgun (WGS) entry which is preliminary data.</text>
</comment>
<protein>
    <submittedName>
        <fullName evidence="2">Putative DNA binding 3-demethylubiquinone-9 3-methyltransferase domain protein</fullName>
    </submittedName>
</protein>
<dbReference type="AlphaFoldDB" id="A0A085W9Q4"/>
<dbReference type="EMBL" id="JMCB01000014">
    <property type="protein sequence ID" value="KFE64417.1"/>
    <property type="molecule type" value="Genomic_DNA"/>
</dbReference>
<dbReference type="InterPro" id="IPR004360">
    <property type="entry name" value="Glyas_Fos-R_dOase_dom"/>
</dbReference>
<organism evidence="2 3">
    <name type="scientific">Hyalangium minutum</name>
    <dbReference type="NCBI Taxonomy" id="394096"/>
    <lineage>
        <taxon>Bacteria</taxon>
        <taxon>Pseudomonadati</taxon>
        <taxon>Myxococcota</taxon>
        <taxon>Myxococcia</taxon>
        <taxon>Myxococcales</taxon>
        <taxon>Cystobacterineae</taxon>
        <taxon>Archangiaceae</taxon>
        <taxon>Hyalangium</taxon>
    </lineage>
</organism>
<feature type="domain" description="Glyoxalase/fosfomycin resistance/dioxygenase" evidence="1">
    <location>
        <begin position="22"/>
        <end position="143"/>
    </location>
</feature>
<keyword evidence="2" id="KW-0830">Ubiquinone</keyword>
<evidence type="ECO:0000313" key="3">
    <source>
        <dbReference type="Proteomes" id="UP000028725"/>
    </source>
</evidence>
<keyword evidence="2" id="KW-0489">Methyltransferase</keyword>
<dbReference type="PANTHER" id="PTHR33990">
    <property type="entry name" value="PROTEIN YJDN-RELATED"/>
    <property type="match status" value="1"/>
</dbReference>
<dbReference type="SUPFAM" id="SSF54593">
    <property type="entry name" value="Glyoxalase/Bleomycin resistance protein/Dihydroxybiphenyl dioxygenase"/>
    <property type="match status" value="1"/>
</dbReference>
<sequence>MGVGSPERKQAMTILTATPYLILNGAAARAIPFYEQALGAKTTAMQRFGDVNQSCPEAQKHLVMHAELRVGEARVMMSDGPGEGALPVGGAVSIALNFSDAAQLRRSFDALAAQGKVIQPVIDAPWGDVFGVVSDQFGVNWMVTAPIPKS</sequence>